<feature type="compositionally biased region" description="Basic residues" evidence="1">
    <location>
        <begin position="61"/>
        <end position="72"/>
    </location>
</feature>
<gene>
    <name evidence="2" type="ORF">BHF71_11240</name>
</gene>
<name>A0A1D2YSC4_9BACI</name>
<dbReference type="Proteomes" id="UP000243739">
    <property type="component" value="Unassembled WGS sequence"/>
</dbReference>
<dbReference type="SUPFAM" id="SSF46689">
    <property type="entry name" value="Homeodomain-like"/>
    <property type="match status" value="1"/>
</dbReference>
<keyword evidence="3" id="KW-1185">Reference proteome</keyword>
<dbReference type="Pfam" id="PF01527">
    <property type="entry name" value="HTH_Tnp_1"/>
    <property type="match status" value="1"/>
</dbReference>
<dbReference type="GO" id="GO:0003677">
    <property type="term" value="F:DNA binding"/>
    <property type="evidence" value="ECO:0007669"/>
    <property type="project" value="InterPro"/>
</dbReference>
<dbReference type="Gene3D" id="1.10.10.60">
    <property type="entry name" value="Homeodomain-like"/>
    <property type="match status" value="1"/>
</dbReference>
<comment type="caution">
    <text evidence="2">The sequence shown here is derived from an EMBL/GenBank/DDBJ whole genome shotgun (WGS) entry which is preliminary data.</text>
</comment>
<feature type="region of interest" description="Disordered" evidence="1">
    <location>
        <begin position="55"/>
        <end position="76"/>
    </location>
</feature>
<reference evidence="2 3" key="1">
    <citation type="submission" date="2016-09" db="EMBL/GenBank/DDBJ databases">
        <title>Draft genome sequence for the type strain of Vulcanibacillus modesticaldus BR, a strictly anaerobic, moderately thermophilic, and nitrate-reducing bacterium from deep sea-hydrothermal vents of the Mid-Atlantic Ridge.</title>
        <authorList>
            <person name="Abin C.A."/>
            <person name="Hollibaugh J.T."/>
        </authorList>
    </citation>
    <scope>NUCLEOTIDE SEQUENCE [LARGE SCALE GENOMIC DNA]</scope>
    <source>
        <strain evidence="2 3">BR</strain>
    </source>
</reference>
<dbReference type="GO" id="GO:0004803">
    <property type="term" value="F:transposase activity"/>
    <property type="evidence" value="ECO:0007669"/>
    <property type="project" value="InterPro"/>
</dbReference>
<dbReference type="OrthoDB" id="2185084at2"/>
<dbReference type="EMBL" id="MIJF01000077">
    <property type="protein sequence ID" value="OEF97198.1"/>
    <property type="molecule type" value="Genomic_DNA"/>
</dbReference>
<dbReference type="AlphaFoldDB" id="A0A1D2YSC4"/>
<dbReference type="RefSeq" id="WP_069657527.1">
    <property type="nucleotide sequence ID" value="NZ_MIJF01000077.1"/>
</dbReference>
<sequence length="98" mass="11522">MGKIRNTYDVAFKKKAVDMYKNEGMGYKTVAKKLGIDHSMVRRWVHHYENEGMKGLEEKRGKAKGRGKGRPRIRPENPEEKIKRLEAEVEMLKKFLNM</sequence>
<accession>A0A1D2YSC4</accession>
<dbReference type="InterPro" id="IPR009057">
    <property type="entry name" value="Homeodomain-like_sf"/>
</dbReference>
<dbReference type="InterPro" id="IPR002514">
    <property type="entry name" value="Transposase_8"/>
</dbReference>
<proteinExistence type="predicted"/>
<protein>
    <submittedName>
        <fullName evidence="2">Transposase</fullName>
    </submittedName>
</protein>
<organism evidence="2 3">
    <name type="scientific">Vulcanibacillus modesticaldus</name>
    <dbReference type="NCBI Taxonomy" id="337097"/>
    <lineage>
        <taxon>Bacteria</taxon>
        <taxon>Bacillati</taxon>
        <taxon>Bacillota</taxon>
        <taxon>Bacilli</taxon>
        <taxon>Bacillales</taxon>
        <taxon>Bacillaceae</taxon>
        <taxon>Vulcanibacillus</taxon>
    </lineage>
</organism>
<evidence type="ECO:0000313" key="3">
    <source>
        <dbReference type="Proteomes" id="UP000243739"/>
    </source>
</evidence>
<evidence type="ECO:0000256" key="1">
    <source>
        <dbReference type="SAM" id="MobiDB-lite"/>
    </source>
</evidence>
<dbReference type="GO" id="GO:0006313">
    <property type="term" value="P:DNA transposition"/>
    <property type="evidence" value="ECO:0007669"/>
    <property type="project" value="InterPro"/>
</dbReference>
<evidence type="ECO:0000313" key="2">
    <source>
        <dbReference type="EMBL" id="OEF97198.1"/>
    </source>
</evidence>
<dbReference type="STRING" id="337097.BHF71_11240"/>